<dbReference type="InterPro" id="IPR050639">
    <property type="entry name" value="SSR_resolvase"/>
</dbReference>
<gene>
    <name evidence="3" type="ORF">SAMN04488695_1219</name>
</gene>
<dbReference type="PANTHER" id="PTHR30461:SF26">
    <property type="entry name" value="RESOLVASE HOMOLOG YNEB"/>
    <property type="match status" value="1"/>
</dbReference>
<evidence type="ECO:0000313" key="4">
    <source>
        <dbReference type="Proteomes" id="UP000181899"/>
    </source>
</evidence>
<evidence type="ECO:0000259" key="2">
    <source>
        <dbReference type="PROSITE" id="PS51736"/>
    </source>
</evidence>
<reference evidence="3 4" key="1">
    <citation type="submission" date="2016-10" db="EMBL/GenBank/DDBJ databases">
        <authorList>
            <person name="de Groot N.N."/>
        </authorList>
    </citation>
    <scope>NUCLEOTIDE SEQUENCE [LARGE SCALE GENOMIC DNA]</scope>
    <source>
        <strain evidence="3 4">ML2</strain>
    </source>
</reference>
<dbReference type="GO" id="GO:0003677">
    <property type="term" value="F:DNA binding"/>
    <property type="evidence" value="ECO:0007669"/>
    <property type="project" value="InterPro"/>
</dbReference>
<keyword evidence="4" id="KW-1185">Reference proteome</keyword>
<organism evidence="3 4">
    <name type="scientific">Proteiniclasticum ruminis</name>
    <dbReference type="NCBI Taxonomy" id="398199"/>
    <lineage>
        <taxon>Bacteria</taxon>
        <taxon>Bacillati</taxon>
        <taxon>Bacillota</taxon>
        <taxon>Clostridia</taxon>
        <taxon>Eubacteriales</taxon>
        <taxon>Clostridiaceae</taxon>
        <taxon>Proteiniclasticum</taxon>
    </lineage>
</organism>
<proteinExistence type="inferred from homology"/>
<dbReference type="RefSeq" id="WP_074913207.1">
    <property type="nucleotide sequence ID" value="NZ_FOVK01000021.1"/>
</dbReference>
<dbReference type="OrthoDB" id="9797501at2"/>
<accession>A0A1I5ETR6</accession>
<dbReference type="SMART" id="SM00857">
    <property type="entry name" value="Resolvase"/>
    <property type="match status" value="1"/>
</dbReference>
<dbReference type="PANTHER" id="PTHR30461">
    <property type="entry name" value="DNA-INVERTASE FROM LAMBDOID PROPHAGE"/>
    <property type="match status" value="1"/>
</dbReference>
<dbReference type="Pfam" id="PF00239">
    <property type="entry name" value="Resolvase"/>
    <property type="match status" value="1"/>
</dbReference>
<comment type="similarity">
    <text evidence="1">Belongs to the site-specific recombinase resolvase family.</text>
</comment>
<evidence type="ECO:0000313" key="3">
    <source>
        <dbReference type="EMBL" id="SFO14918.1"/>
    </source>
</evidence>
<evidence type="ECO:0000256" key="1">
    <source>
        <dbReference type="ARBA" id="ARBA00009913"/>
    </source>
</evidence>
<dbReference type="Proteomes" id="UP000181899">
    <property type="component" value="Unassembled WGS sequence"/>
</dbReference>
<dbReference type="EMBL" id="FOVK01000021">
    <property type="protein sequence ID" value="SFO14918.1"/>
    <property type="molecule type" value="Genomic_DNA"/>
</dbReference>
<dbReference type="InterPro" id="IPR006119">
    <property type="entry name" value="Resolv_N"/>
</dbReference>
<dbReference type="InterPro" id="IPR036162">
    <property type="entry name" value="Resolvase-like_N_sf"/>
</dbReference>
<feature type="domain" description="Resolvase/invertase-type recombinase catalytic" evidence="2">
    <location>
        <begin position="1"/>
        <end position="148"/>
    </location>
</feature>
<dbReference type="CDD" id="cd03768">
    <property type="entry name" value="SR_ResInv"/>
    <property type="match status" value="1"/>
</dbReference>
<name>A0A1I5ETR6_9CLOT</name>
<dbReference type="SUPFAM" id="SSF53041">
    <property type="entry name" value="Resolvase-like"/>
    <property type="match status" value="1"/>
</dbReference>
<dbReference type="GO" id="GO:0000150">
    <property type="term" value="F:DNA strand exchange activity"/>
    <property type="evidence" value="ECO:0007669"/>
    <property type="project" value="InterPro"/>
</dbReference>
<dbReference type="Gene3D" id="3.40.50.1390">
    <property type="entry name" value="Resolvase, N-terminal catalytic domain"/>
    <property type="match status" value="1"/>
</dbReference>
<dbReference type="AlphaFoldDB" id="A0A1I5ETR6"/>
<sequence>MVFFYIRVSDAGQNEGRQLEALKNYYPEVLDENIFIDKESGKDFNREAYKKLKMIARAGDVIILSSLDRFGRNKEMIKTELGEFQKKGVQIKILNIPTTLVDIGENQSWIMEMISNIIIEVLSSFAEEERNMIRQRQREGIELAKKQGKYVGRKKGTSKVSDKEFLKIHKQCLEGGITVEQATKLLGFKSRTSYYRRAKDFS</sequence>
<dbReference type="PROSITE" id="PS51736">
    <property type="entry name" value="RECOMBINASES_3"/>
    <property type="match status" value="1"/>
</dbReference>
<protein>
    <submittedName>
        <fullName evidence="3">Site-specific DNA recombinase</fullName>
    </submittedName>
</protein>